<evidence type="ECO:0000256" key="1">
    <source>
        <dbReference type="SAM" id="Phobius"/>
    </source>
</evidence>
<sequence>MTTYATPNCTSAARITRSLLGYGVLAGPIYVGVSLAQALTRDGFELSKHSWSLLANGDLGWIQITNFVIAGITTMAAAVGLRRALNQQLASRLIAAYGASLVGAGIFRADPAQGFPSGTPETMPISWHGSLHLVIGGVGFVCLIAACFVLANRFSREGRRKLAWFSIVTGIVFLAAFAGIASGSHGPTTLAFVAAVVLVWAWLATVCIHFYRTLADAAA</sequence>
<name>A0A8J3VQW8_9ACTN</name>
<evidence type="ECO:0000313" key="2">
    <source>
        <dbReference type="EMBL" id="GIH15477.1"/>
    </source>
</evidence>
<keyword evidence="1" id="KW-1133">Transmembrane helix</keyword>
<keyword evidence="3" id="KW-1185">Reference proteome</keyword>
<protein>
    <recommendedName>
        <fullName evidence="4">DUF998 domain-containing protein</fullName>
    </recommendedName>
</protein>
<dbReference type="InterPro" id="IPR009339">
    <property type="entry name" value="DUF998"/>
</dbReference>
<feature type="transmembrane region" description="Helical" evidence="1">
    <location>
        <begin position="93"/>
        <end position="109"/>
    </location>
</feature>
<dbReference type="AlphaFoldDB" id="A0A8J3VQW8"/>
<organism evidence="2 3">
    <name type="scientific">Rugosimonospora africana</name>
    <dbReference type="NCBI Taxonomy" id="556532"/>
    <lineage>
        <taxon>Bacteria</taxon>
        <taxon>Bacillati</taxon>
        <taxon>Actinomycetota</taxon>
        <taxon>Actinomycetes</taxon>
        <taxon>Micromonosporales</taxon>
        <taxon>Micromonosporaceae</taxon>
        <taxon>Rugosimonospora</taxon>
    </lineage>
</organism>
<proteinExistence type="predicted"/>
<feature type="transmembrane region" description="Helical" evidence="1">
    <location>
        <begin position="19"/>
        <end position="39"/>
    </location>
</feature>
<reference evidence="2" key="1">
    <citation type="submission" date="2021-01" db="EMBL/GenBank/DDBJ databases">
        <title>Whole genome shotgun sequence of Rugosimonospora africana NBRC 104875.</title>
        <authorList>
            <person name="Komaki H."/>
            <person name="Tamura T."/>
        </authorList>
    </citation>
    <scope>NUCLEOTIDE SEQUENCE</scope>
    <source>
        <strain evidence="2">NBRC 104875</strain>
    </source>
</reference>
<feature type="transmembrane region" description="Helical" evidence="1">
    <location>
        <begin position="129"/>
        <end position="150"/>
    </location>
</feature>
<evidence type="ECO:0000313" key="3">
    <source>
        <dbReference type="Proteomes" id="UP000642748"/>
    </source>
</evidence>
<accession>A0A8J3VQW8</accession>
<dbReference type="Pfam" id="PF06197">
    <property type="entry name" value="DUF998"/>
    <property type="match status" value="1"/>
</dbReference>
<comment type="caution">
    <text evidence="2">The sequence shown here is derived from an EMBL/GenBank/DDBJ whole genome shotgun (WGS) entry which is preliminary data.</text>
</comment>
<feature type="transmembrane region" description="Helical" evidence="1">
    <location>
        <begin position="162"/>
        <end position="183"/>
    </location>
</feature>
<evidence type="ECO:0008006" key="4">
    <source>
        <dbReference type="Google" id="ProtNLM"/>
    </source>
</evidence>
<gene>
    <name evidence="2" type="ORF">Raf01_36490</name>
</gene>
<feature type="transmembrane region" description="Helical" evidence="1">
    <location>
        <begin position="189"/>
        <end position="211"/>
    </location>
</feature>
<keyword evidence="1" id="KW-0812">Transmembrane</keyword>
<feature type="transmembrane region" description="Helical" evidence="1">
    <location>
        <begin position="59"/>
        <end position="81"/>
    </location>
</feature>
<keyword evidence="1" id="KW-0472">Membrane</keyword>
<dbReference type="EMBL" id="BONZ01000034">
    <property type="protein sequence ID" value="GIH15477.1"/>
    <property type="molecule type" value="Genomic_DNA"/>
</dbReference>
<dbReference type="Proteomes" id="UP000642748">
    <property type="component" value="Unassembled WGS sequence"/>
</dbReference>